<dbReference type="CDD" id="cd05829">
    <property type="entry name" value="Sortase_F"/>
    <property type="match status" value="1"/>
</dbReference>
<gene>
    <name evidence="3" type="ORF">B0I29_1087</name>
</gene>
<dbReference type="GO" id="GO:0016787">
    <property type="term" value="F:hydrolase activity"/>
    <property type="evidence" value="ECO:0007669"/>
    <property type="project" value="UniProtKB-KW"/>
</dbReference>
<reference evidence="3 4" key="1">
    <citation type="submission" date="2018-06" db="EMBL/GenBank/DDBJ databases">
        <title>Genomic Encyclopedia of Type Strains, Phase III (KMG-III): the genomes of soil and plant-associated and newly described type strains.</title>
        <authorList>
            <person name="Whitman W."/>
        </authorList>
    </citation>
    <scope>NUCLEOTIDE SEQUENCE [LARGE SCALE GENOMIC DNA]</scope>
    <source>
        <strain evidence="3 4">CGMCC 4.7090</strain>
    </source>
</reference>
<dbReference type="Proteomes" id="UP000249341">
    <property type="component" value="Unassembled WGS sequence"/>
</dbReference>
<accession>A0A327ZIA7</accession>
<sequence>MSISGHGGASRFRPGRALLIVAAGVILVAVVAVVMLRSRPAADFGAPPISASVASASVASASVASASVGSASQGPSGSVGVPINDGLDLAVAAAEAPSRLRIPALGVDAAVEAVGIDARSGDFAVPADVGRVGWYRFGPGFEAVAGSIVVAGHVDAADQGKGVFFRLGSLKAGDVVTLTGLGGVTRDFEVVARERYRKVAVPLEQYFARDGSVRLTLITCGGTFDAKTRHYRDNVVITAR</sequence>
<name>A0A327ZIA7_9ACTN</name>
<dbReference type="AlphaFoldDB" id="A0A327ZIA7"/>
<dbReference type="InterPro" id="IPR042001">
    <property type="entry name" value="Sortase_F"/>
</dbReference>
<feature type="transmembrane region" description="Helical" evidence="2">
    <location>
        <begin position="17"/>
        <end position="36"/>
    </location>
</feature>
<dbReference type="Gene3D" id="2.40.260.10">
    <property type="entry name" value="Sortase"/>
    <property type="match status" value="1"/>
</dbReference>
<keyword evidence="2" id="KW-1133">Transmembrane helix</keyword>
<dbReference type="OrthoDB" id="525039at2"/>
<organism evidence="3 4">
    <name type="scientific">Actinoplanes lutulentus</name>
    <dbReference type="NCBI Taxonomy" id="1287878"/>
    <lineage>
        <taxon>Bacteria</taxon>
        <taxon>Bacillati</taxon>
        <taxon>Actinomycetota</taxon>
        <taxon>Actinomycetes</taxon>
        <taxon>Micromonosporales</taxon>
        <taxon>Micromonosporaceae</taxon>
        <taxon>Actinoplanes</taxon>
    </lineage>
</organism>
<evidence type="ECO:0000313" key="3">
    <source>
        <dbReference type="EMBL" id="RAK36418.1"/>
    </source>
</evidence>
<dbReference type="Pfam" id="PF04203">
    <property type="entry name" value="Sortase"/>
    <property type="match status" value="1"/>
</dbReference>
<proteinExistence type="predicted"/>
<dbReference type="EMBL" id="QLMJ01000008">
    <property type="protein sequence ID" value="RAK36418.1"/>
    <property type="molecule type" value="Genomic_DNA"/>
</dbReference>
<keyword evidence="2" id="KW-0812">Transmembrane</keyword>
<evidence type="ECO:0000313" key="4">
    <source>
        <dbReference type="Proteomes" id="UP000249341"/>
    </source>
</evidence>
<keyword evidence="4" id="KW-1185">Reference proteome</keyword>
<keyword evidence="2" id="KW-0472">Membrane</keyword>
<dbReference type="InterPro" id="IPR005754">
    <property type="entry name" value="Sortase"/>
</dbReference>
<evidence type="ECO:0000256" key="1">
    <source>
        <dbReference type="ARBA" id="ARBA00022801"/>
    </source>
</evidence>
<dbReference type="SUPFAM" id="SSF63817">
    <property type="entry name" value="Sortase"/>
    <property type="match status" value="1"/>
</dbReference>
<comment type="caution">
    <text evidence="3">The sequence shown here is derived from an EMBL/GenBank/DDBJ whole genome shotgun (WGS) entry which is preliminary data.</text>
</comment>
<protein>
    <submittedName>
        <fullName evidence="3">Sortase family protein</fullName>
    </submittedName>
</protein>
<dbReference type="RefSeq" id="WP_111650263.1">
    <property type="nucleotide sequence ID" value="NZ_JACHWI010000007.1"/>
</dbReference>
<keyword evidence="1" id="KW-0378">Hydrolase</keyword>
<evidence type="ECO:0000256" key="2">
    <source>
        <dbReference type="SAM" id="Phobius"/>
    </source>
</evidence>
<dbReference type="InterPro" id="IPR023365">
    <property type="entry name" value="Sortase_dom-sf"/>
</dbReference>